<dbReference type="Gramene" id="Psat04G0120300-T1">
    <property type="protein sequence ID" value="KAI5416065.1"/>
    <property type="gene ID" value="KIW84_041203"/>
</dbReference>
<evidence type="ECO:0000313" key="3">
    <source>
        <dbReference type="Proteomes" id="UP001058974"/>
    </source>
</evidence>
<accession>A0A9D4XC22</accession>
<gene>
    <name evidence="2" type="ORF">KIW84_041203</name>
</gene>
<dbReference type="Proteomes" id="UP001058974">
    <property type="component" value="Chromosome 4"/>
</dbReference>
<feature type="region of interest" description="Disordered" evidence="1">
    <location>
        <begin position="1"/>
        <end position="29"/>
    </location>
</feature>
<reference evidence="2 3" key="1">
    <citation type="journal article" date="2022" name="Nat. Genet.">
        <title>Improved pea reference genome and pan-genome highlight genomic features and evolutionary characteristics.</title>
        <authorList>
            <person name="Yang T."/>
            <person name="Liu R."/>
            <person name="Luo Y."/>
            <person name="Hu S."/>
            <person name="Wang D."/>
            <person name="Wang C."/>
            <person name="Pandey M.K."/>
            <person name="Ge S."/>
            <person name="Xu Q."/>
            <person name="Li N."/>
            <person name="Li G."/>
            <person name="Huang Y."/>
            <person name="Saxena R.K."/>
            <person name="Ji Y."/>
            <person name="Li M."/>
            <person name="Yan X."/>
            <person name="He Y."/>
            <person name="Liu Y."/>
            <person name="Wang X."/>
            <person name="Xiang C."/>
            <person name="Varshney R.K."/>
            <person name="Ding H."/>
            <person name="Gao S."/>
            <person name="Zong X."/>
        </authorList>
    </citation>
    <scope>NUCLEOTIDE SEQUENCE [LARGE SCALE GENOMIC DNA]</scope>
    <source>
        <strain evidence="2 3">cv. Zhongwan 6</strain>
    </source>
</reference>
<name>A0A9D4XC22_PEA</name>
<evidence type="ECO:0000313" key="2">
    <source>
        <dbReference type="EMBL" id="KAI5416065.1"/>
    </source>
</evidence>
<proteinExistence type="predicted"/>
<dbReference type="PANTHER" id="PTHR33132">
    <property type="entry name" value="OSJNBB0118P14.9 PROTEIN"/>
    <property type="match status" value="1"/>
</dbReference>
<protein>
    <submittedName>
        <fullName evidence="2">Uncharacterized protein</fullName>
    </submittedName>
</protein>
<organism evidence="2 3">
    <name type="scientific">Pisum sativum</name>
    <name type="common">Garden pea</name>
    <name type="synonym">Lathyrus oleraceus</name>
    <dbReference type="NCBI Taxonomy" id="3888"/>
    <lineage>
        <taxon>Eukaryota</taxon>
        <taxon>Viridiplantae</taxon>
        <taxon>Streptophyta</taxon>
        <taxon>Embryophyta</taxon>
        <taxon>Tracheophyta</taxon>
        <taxon>Spermatophyta</taxon>
        <taxon>Magnoliopsida</taxon>
        <taxon>eudicotyledons</taxon>
        <taxon>Gunneridae</taxon>
        <taxon>Pentapetalae</taxon>
        <taxon>rosids</taxon>
        <taxon>fabids</taxon>
        <taxon>Fabales</taxon>
        <taxon>Fabaceae</taxon>
        <taxon>Papilionoideae</taxon>
        <taxon>50 kb inversion clade</taxon>
        <taxon>NPAAA clade</taxon>
        <taxon>Hologalegina</taxon>
        <taxon>IRL clade</taxon>
        <taxon>Fabeae</taxon>
        <taxon>Lathyrus</taxon>
    </lineage>
</organism>
<dbReference type="EMBL" id="JAMSHJ010000004">
    <property type="protein sequence ID" value="KAI5416065.1"/>
    <property type="molecule type" value="Genomic_DNA"/>
</dbReference>
<evidence type="ECO:0000256" key="1">
    <source>
        <dbReference type="SAM" id="MobiDB-lite"/>
    </source>
</evidence>
<keyword evidence="3" id="KW-1185">Reference proteome</keyword>
<comment type="caution">
    <text evidence="2">The sequence shown here is derived from an EMBL/GenBank/DDBJ whole genome shotgun (WGS) entry which is preliminary data.</text>
</comment>
<sequence length="117" mass="13234">MALGNTSSMTNSFSHTNQPRRTCACSPSNHPGSFRCIKHKKSPPVVVAPQSSSSSSKQDFHKLNRSRMTIALKAKNSLTAILLQIIQHHSTIVLYRRKTFQPRPSRFLIMNALFRDR</sequence>
<dbReference type="AlphaFoldDB" id="A0A9D4XC22"/>